<dbReference type="InterPro" id="IPR006963">
    <property type="entry name" value="Mopterin_OxRdtase_4Fe-4S_dom"/>
</dbReference>
<evidence type="ECO:0000313" key="6">
    <source>
        <dbReference type="EMBL" id="USG62501.1"/>
    </source>
</evidence>
<dbReference type="SUPFAM" id="SSF50692">
    <property type="entry name" value="ADC-like"/>
    <property type="match status" value="1"/>
</dbReference>
<gene>
    <name evidence="6" type="ORF">NBZ79_05880</name>
</gene>
<keyword evidence="4" id="KW-0411">Iron-sulfur</keyword>
<dbReference type="Pfam" id="PF00384">
    <property type="entry name" value="Molybdopterin"/>
    <property type="match status" value="1"/>
</dbReference>
<proteinExistence type="inferred from homology"/>
<dbReference type="InterPro" id="IPR006657">
    <property type="entry name" value="MoPterin_dinucl-bd_dom"/>
</dbReference>
<organism evidence="6 7">
    <name type="scientific">Sneathiella marina</name>
    <dbReference type="NCBI Taxonomy" id="2950108"/>
    <lineage>
        <taxon>Bacteria</taxon>
        <taxon>Pseudomonadati</taxon>
        <taxon>Pseudomonadota</taxon>
        <taxon>Alphaproteobacteria</taxon>
        <taxon>Sneathiellales</taxon>
        <taxon>Sneathiellaceae</taxon>
        <taxon>Sneathiella</taxon>
    </lineage>
</organism>
<dbReference type="InterPro" id="IPR050612">
    <property type="entry name" value="Prok_Mopterin_Oxidored"/>
</dbReference>
<evidence type="ECO:0000256" key="2">
    <source>
        <dbReference type="ARBA" id="ARBA00022723"/>
    </source>
</evidence>
<dbReference type="SMART" id="SM00926">
    <property type="entry name" value="Molybdop_Fe4S4"/>
    <property type="match status" value="1"/>
</dbReference>
<dbReference type="InterPro" id="IPR009010">
    <property type="entry name" value="Asp_de-COase-like_dom_sf"/>
</dbReference>
<evidence type="ECO:0000256" key="1">
    <source>
        <dbReference type="ARBA" id="ARBA00010312"/>
    </source>
</evidence>
<protein>
    <submittedName>
        <fullName evidence="6">Molybdopterin-dependent oxidoreductase</fullName>
    </submittedName>
</protein>
<dbReference type="Gene3D" id="2.20.25.90">
    <property type="entry name" value="ADC-like domains"/>
    <property type="match status" value="1"/>
</dbReference>
<keyword evidence="3" id="KW-0408">Iron</keyword>
<sequence length="734" mass="82247">MAKNTETKYSVCTICDAGCQLRSEAVDGKLERIMAHDNPMLARNICYKGVAAPDIHNHKDRLRVPLKRIGKRGEDKWQEISYDQAMDEIADRLKSVVDRYGAEALAVSTSGWNTQTTHSTDRRFMNLLGSPNWISGVALCAGNTAAVNRITYGWFPQPDYANTKCIVLFGHNPRKHSWTPIYNAINLARSRGAKVIVLDPRVSDQAEKADLHLGLRAGTDAAMCLGWLKVIIDEDLFDQSFVNEWCLGFDDLRKRVDEYPLERVEAITGVDRELIAEAARLYANSDGATIPWTPITDQQISSTSAIRLHSILRAITGNLDIKGGETLGGFNADYIPESEIGLHDALSSEQKAKQLGFYDHPAFTYRVAEILKDPTEKTWGYPYADIVMGCQMANPTHVFRAMATGDPYPVKALFTLGNNTLLSYPNQHQILEGLMNQDLIVAHEIFMTPTAMLADYVLPGDVFSERNHIGDSWSWANRLTLSQKIAEPPEQASSTFQFWTDLAHRMGFAEHFPWSSLDDMLDHRLSRSNRTFAEFEATSFMEIPAPVYQKYLQTGFATPSGKVELYSSILDDLGFDPLPYYREGPALCEKYPYAVFTGVREDSFFQTGQRNIPVLRERSPSPKLFLHPADATAENVVEGDWVKLETKIGTVKAKISIHNTMKVGHIRVPHGWWYPELKGVEELAGAFISSDAVLCSDDDEFLDYEQGIPHFKGFPGRITKINAPQNMSSMVLKG</sequence>
<dbReference type="SUPFAM" id="SSF53706">
    <property type="entry name" value="Formate dehydrogenase/DMSO reductase, domains 1-3"/>
    <property type="match status" value="1"/>
</dbReference>
<comment type="similarity">
    <text evidence="1">Belongs to the prokaryotic molybdopterin-containing oxidoreductase family.</text>
</comment>
<keyword evidence="2" id="KW-0479">Metal-binding</keyword>
<keyword evidence="7" id="KW-1185">Reference proteome</keyword>
<name>A0ABY4WCY7_9PROT</name>
<dbReference type="Gene3D" id="2.40.40.20">
    <property type="match status" value="1"/>
</dbReference>
<dbReference type="Gene3D" id="3.40.50.740">
    <property type="match status" value="1"/>
</dbReference>
<dbReference type="Gene3D" id="3.40.228.10">
    <property type="entry name" value="Dimethylsulfoxide Reductase, domain 2"/>
    <property type="match status" value="1"/>
</dbReference>
<feature type="domain" description="4Fe-4S Mo/W bis-MGD-type" evidence="5">
    <location>
        <begin position="5"/>
        <end position="58"/>
    </location>
</feature>
<dbReference type="PANTHER" id="PTHR43742:SF6">
    <property type="entry name" value="OXIDOREDUCTASE YYAE-RELATED"/>
    <property type="match status" value="1"/>
</dbReference>
<dbReference type="EMBL" id="CP098747">
    <property type="protein sequence ID" value="USG62501.1"/>
    <property type="molecule type" value="Genomic_DNA"/>
</dbReference>
<accession>A0ABY4WCY7</accession>
<evidence type="ECO:0000313" key="7">
    <source>
        <dbReference type="Proteomes" id="UP001056291"/>
    </source>
</evidence>
<dbReference type="Pfam" id="PF01568">
    <property type="entry name" value="Molydop_binding"/>
    <property type="match status" value="1"/>
</dbReference>
<evidence type="ECO:0000256" key="4">
    <source>
        <dbReference type="ARBA" id="ARBA00023014"/>
    </source>
</evidence>
<dbReference type="Proteomes" id="UP001056291">
    <property type="component" value="Chromosome"/>
</dbReference>
<evidence type="ECO:0000256" key="3">
    <source>
        <dbReference type="ARBA" id="ARBA00023004"/>
    </source>
</evidence>
<dbReference type="RefSeq" id="WP_251936314.1">
    <property type="nucleotide sequence ID" value="NZ_CP098747.1"/>
</dbReference>
<dbReference type="InterPro" id="IPR006656">
    <property type="entry name" value="Mopterin_OxRdtase"/>
</dbReference>
<reference evidence="6" key="1">
    <citation type="submission" date="2022-06" db="EMBL/GenBank/DDBJ databases">
        <title>Sneathiella actinostolidae sp. nov., isolated from a sea anemonein the Western Pacific Ocean.</title>
        <authorList>
            <person name="Wei M.J."/>
        </authorList>
    </citation>
    <scope>NUCLEOTIDE SEQUENCE</scope>
    <source>
        <strain evidence="6">PHK-P5</strain>
    </source>
</reference>
<dbReference type="PANTHER" id="PTHR43742">
    <property type="entry name" value="TRIMETHYLAMINE-N-OXIDE REDUCTASE"/>
    <property type="match status" value="1"/>
</dbReference>
<evidence type="ECO:0000259" key="5">
    <source>
        <dbReference type="SMART" id="SM00926"/>
    </source>
</evidence>